<dbReference type="PANTHER" id="PTHR38166:SF1">
    <property type="entry name" value="C2H2-TYPE DOMAIN-CONTAINING PROTEIN"/>
    <property type="match status" value="1"/>
</dbReference>
<proteinExistence type="predicted"/>
<evidence type="ECO:0000256" key="1">
    <source>
        <dbReference type="SAM" id="MobiDB-lite"/>
    </source>
</evidence>
<dbReference type="Proteomes" id="UP000775872">
    <property type="component" value="Unassembled WGS sequence"/>
</dbReference>
<feature type="compositionally biased region" description="Basic and acidic residues" evidence="1">
    <location>
        <begin position="137"/>
        <end position="146"/>
    </location>
</feature>
<dbReference type="Gene3D" id="3.30.160.60">
    <property type="entry name" value="Classic Zinc Finger"/>
    <property type="match status" value="1"/>
</dbReference>
<organism evidence="2 3">
    <name type="scientific">Clonostachys solani</name>
    <dbReference type="NCBI Taxonomy" id="160281"/>
    <lineage>
        <taxon>Eukaryota</taxon>
        <taxon>Fungi</taxon>
        <taxon>Dikarya</taxon>
        <taxon>Ascomycota</taxon>
        <taxon>Pezizomycotina</taxon>
        <taxon>Sordariomycetes</taxon>
        <taxon>Hypocreomycetidae</taxon>
        <taxon>Hypocreales</taxon>
        <taxon>Bionectriaceae</taxon>
        <taxon>Clonostachys</taxon>
    </lineage>
</organism>
<dbReference type="EMBL" id="CABFOC020000011">
    <property type="protein sequence ID" value="CAH0045068.1"/>
    <property type="molecule type" value="Genomic_DNA"/>
</dbReference>
<name>A0A9N9W524_9HYPO</name>
<gene>
    <name evidence="2" type="ORF">CSOL1703_00010810</name>
</gene>
<accession>A0A9N9W524</accession>
<feature type="region of interest" description="Disordered" evidence="1">
    <location>
        <begin position="354"/>
        <end position="416"/>
    </location>
</feature>
<feature type="region of interest" description="Disordered" evidence="1">
    <location>
        <begin position="110"/>
        <end position="168"/>
    </location>
</feature>
<evidence type="ECO:0000313" key="2">
    <source>
        <dbReference type="EMBL" id="CAH0045068.1"/>
    </source>
</evidence>
<comment type="caution">
    <text evidence="2">The sequence shown here is derived from an EMBL/GenBank/DDBJ whole genome shotgun (WGS) entry which is preliminary data.</text>
</comment>
<dbReference type="PANTHER" id="PTHR38166">
    <property type="entry name" value="C2H2-TYPE DOMAIN-CONTAINING PROTEIN-RELATED"/>
    <property type="match status" value="1"/>
</dbReference>
<protein>
    <recommendedName>
        <fullName evidence="4">C2H2-type domain-containing protein</fullName>
    </recommendedName>
</protein>
<evidence type="ECO:0000313" key="3">
    <source>
        <dbReference type="Proteomes" id="UP000775872"/>
    </source>
</evidence>
<sequence>MTGLRPYPLRKGAGHLLKGRHNDNEEGVQLGLDLLLGRSALPFSQGAESHDADLHPLILDHPFDTPVTGDFHPTNALKLSNATIKTTNDGFESNFYKECPSNRVLNGGYPVDPPSSCGAPSTSHGGGMIRRPHQKRGRDNIGGEKEPGEEDDGGDGEGRGPPKRRHLGPDKVPQYFGCVYYKWDPWRHWRCYCKYAFKRVADVKGHLKRVHTMSEYYCPTCFAEFSDKESWQRHTQDNTCQPTQPPEHILTVQKFEEINQAFSEARRSSDWDKWFLLYDGVFPNGTYRPDSPYVYLTLDEPLGIMRELAFRQEVLNGRILTVMQQHGVPLRGIDLVSLLTGLINVAIPPSAEAMGTNTPSQTLIPPPLAPSWGEFVEPQNPSQQDLQSQQPLEAHEEDQQDDQGPHEQLHGQQRPY</sequence>
<feature type="compositionally biased region" description="Low complexity" evidence="1">
    <location>
        <begin position="378"/>
        <end position="392"/>
    </location>
</feature>
<evidence type="ECO:0008006" key="4">
    <source>
        <dbReference type="Google" id="ProtNLM"/>
    </source>
</evidence>
<dbReference type="OrthoDB" id="3521097at2759"/>
<reference evidence="2 3" key="2">
    <citation type="submission" date="2021-10" db="EMBL/GenBank/DDBJ databases">
        <authorList>
            <person name="Piombo E."/>
        </authorList>
    </citation>
    <scope>NUCLEOTIDE SEQUENCE [LARGE SCALE GENOMIC DNA]</scope>
</reference>
<reference evidence="3" key="1">
    <citation type="submission" date="2019-06" db="EMBL/GenBank/DDBJ databases">
        <authorList>
            <person name="Broberg M."/>
        </authorList>
    </citation>
    <scope>NUCLEOTIDE SEQUENCE [LARGE SCALE GENOMIC DNA]</scope>
</reference>
<keyword evidence="3" id="KW-1185">Reference proteome</keyword>
<dbReference type="AlphaFoldDB" id="A0A9N9W524"/>